<evidence type="ECO:0000313" key="2">
    <source>
        <dbReference type="Proteomes" id="UP000008311"/>
    </source>
</evidence>
<keyword evidence="2" id="KW-1185">Reference proteome</keyword>
<reference evidence="2" key="1">
    <citation type="journal article" date="2010" name="Nat. Biotechnol.">
        <title>Draft genome sequence of the oilseed species Ricinus communis.</title>
        <authorList>
            <person name="Chan A.P."/>
            <person name="Crabtree J."/>
            <person name="Zhao Q."/>
            <person name="Lorenzi H."/>
            <person name="Orvis J."/>
            <person name="Puiu D."/>
            <person name="Melake-Berhan A."/>
            <person name="Jones K.M."/>
            <person name="Redman J."/>
            <person name="Chen G."/>
            <person name="Cahoon E.B."/>
            <person name="Gedil M."/>
            <person name="Stanke M."/>
            <person name="Haas B.J."/>
            <person name="Wortman J.R."/>
            <person name="Fraser-Liggett C.M."/>
            <person name="Ravel J."/>
            <person name="Rabinowicz P.D."/>
        </authorList>
    </citation>
    <scope>NUCLEOTIDE SEQUENCE [LARGE SCALE GENOMIC DNA]</scope>
    <source>
        <strain evidence="2">cv. Hale</strain>
    </source>
</reference>
<accession>B9RQ17</accession>
<dbReference type="EMBL" id="EQ973800">
    <property type="protein sequence ID" value="EEF46505.1"/>
    <property type="molecule type" value="Genomic_DNA"/>
</dbReference>
<dbReference type="Proteomes" id="UP000008311">
    <property type="component" value="Unassembled WGS sequence"/>
</dbReference>
<dbReference type="PANTHER" id="PTHR34222:SF97">
    <property type="entry name" value="CATALYTIC REGION, PUTATIVE-RELATED"/>
    <property type="match status" value="1"/>
</dbReference>
<dbReference type="InParanoid" id="B9RQ17"/>
<evidence type="ECO:0008006" key="3">
    <source>
        <dbReference type="Google" id="ProtNLM"/>
    </source>
</evidence>
<gene>
    <name evidence="1" type="ORF">RCOM_0951460</name>
</gene>
<name>B9RQ17_RICCO</name>
<organism evidence="1 2">
    <name type="scientific">Ricinus communis</name>
    <name type="common">Castor bean</name>
    <dbReference type="NCBI Taxonomy" id="3988"/>
    <lineage>
        <taxon>Eukaryota</taxon>
        <taxon>Viridiplantae</taxon>
        <taxon>Streptophyta</taxon>
        <taxon>Embryophyta</taxon>
        <taxon>Tracheophyta</taxon>
        <taxon>Spermatophyta</taxon>
        <taxon>Magnoliopsida</taxon>
        <taxon>eudicotyledons</taxon>
        <taxon>Gunneridae</taxon>
        <taxon>Pentapetalae</taxon>
        <taxon>rosids</taxon>
        <taxon>fabids</taxon>
        <taxon>Malpighiales</taxon>
        <taxon>Euphorbiaceae</taxon>
        <taxon>Acalyphoideae</taxon>
        <taxon>Acalypheae</taxon>
        <taxon>Ricinus</taxon>
    </lineage>
</organism>
<protein>
    <recommendedName>
        <fullName evidence="3">Retrotransposon gag domain-containing protein</fullName>
    </recommendedName>
</protein>
<sequence>MTLDDTYFEKYVALQEKNYVFRFLNGLNKSYQGLRSQVILLKPFPSLDQAYNMVLREESHRSMHLQSTNFTDVAAMAVKRSRQDVKCLKCGKMEN</sequence>
<dbReference type="PANTHER" id="PTHR34222">
    <property type="entry name" value="GAG_PRE-INTEGRS DOMAIN-CONTAINING PROTEIN"/>
    <property type="match status" value="1"/>
</dbReference>
<dbReference type="AlphaFoldDB" id="B9RQ17"/>
<evidence type="ECO:0000313" key="1">
    <source>
        <dbReference type="EMBL" id="EEF46505.1"/>
    </source>
</evidence>
<proteinExistence type="predicted"/>